<accession>A0A2P2PQT6</accession>
<dbReference type="EMBL" id="GGEC01076636">
    <property type="protein sequence ID" value="MBX57120.1"/>
    <property type="molecule type" value="Transcribed_RNA"/>
</dbReference>
<proteinExistence type="predicted"/>
<reference evidence="1" key="1">
    <citation type="submission" date="2018-02" db="EMBL/GenBank/DDBJ databases">
        <title>Rhizophora mucronata_Transcriptome.</title>
        <authorList>
            <person name="Meera S.P."/>
            <person name="Sreeshan A."/>
            <person name="Augustine A."/>
        </authorList>
    </citation>
    <scope>NUCLEOTIDE SEQUENCE</scope>
    <source>
        <tissue evidence="1">Leaf</tissue>
    </source>
</reference>
<sequence>MILRESCSFSLLQVDICRKTLYCWSGPNCFTIYNVSNDL</sequence>
<organism evidence="1">
    <name type="scientific">Rhizophora mucronata</name>
    <name type="common">Asiatic mangrove</name>
    <dbReference type="NCBI Taxonomy" id="61149"/>
    <lineage>
        <taxon>Eukaryota</taxon>
        <taxon>Viridiplantae</taxon>
        <taxon>Streptophyta</taxon>
        <taxon>Embryophyta</taxon>
        <taxon>Tracheophyta</taxon>
        <taxon>Spermatophyta</taxon>
        <taxon>Magnoliopsida</taxon>
        <taxon>eudicotyledons</taxon>
        <taxon>Gunneridae</taxon>
        <taxon>Pentapetalae</taxon>
        <taxon>rosids</taxon>
        <taxon>fabids</taxon>
        <taxon>Malpighiales</taxon>
        <taxon>Rhizophoraceae</taxon>
        <taxon>Rhizophora</taxon>
    </lineage>
</organism>
<name>A0A2P2PQT6_RHIMU</name>
<evidence type="ECO:0000313" key="1">
    <source>
        <dbReference type="EMBL" id="MBX57120.1"/>
    </source>
</evidence>
<dbReference type="AlphaFoldDB" id="A0A2P2PQT6"/>
<protein>
    <submittedName>
        <fullName evidence="1">Uncharacterized protein</fullName>
    </submittedName>
</protein>